<name>A0A9N9C9X2_9GLOM</name>
<feature type="transmembrane region" description="Helical" evidence="1">
    <location>
        <begin position="133"/>
        <end position="157"/>
    </location>
</feature>
<feature type="non-terminal residue" evidence="2">
    <location>
        <position position="186"/>
    </location>
</feature>
<keyword evidence="1" id="KW-0472">Membrane</keyword>
<dbReference type="AlphaFoldDB" id="A0A9N9C9X2"/>
<keyword evidence="1" id="KW-1133">Transmembrane helix</keyword>
<keyword evidence="1" id="KW-0812">Transmembrane</keyword>
<sequence length="186" mass="21535">LKNRWQSIRFGLKYVSPKNASHPTYATYFQQESLIITDSGLSLDIYAVGNITDDIYLDAIHTFVMKTHEYSLWTFPLIWSNFKTGTDYYDLLSRLGIQIFLGQKSSSSFYCNLQVFAQSGLEIVRASESDEDILSTFSTISGIWTFFMTIYVFLFSINSKFSLGVPHAMWNSFFGKKKKLSWKLRR</sequence>
<dbReference type="Proteomes" id="UP000789342">
    <property type="component" value="Unassembled WGS sequence"/>
</dbReference>
<evidence type="ECO:0000256" key="1">
    <source>
        <dbReference type="SAM" id="Phobius"/>
    </source>
</evidence>
<accession>A0A9N9C9X2</accession>
<evidence type="ECO:0000313" key="2">
    <source>
        <dbReference type="EMBL" id="CAG8594389.1"/>
    </source>
</evidence>
<protein>
    <submittedName>
        <fullName evidence="2">13879_t:CDS:1</fullName>
    </submittedName>
</protein>
<keyword evidence="3" id="KW-1185">Reference proteome</keyword>
<proteinExistence type="predicted"/>
<evidence type="ECO:0000313" key="3">
    <source>
        <dbReference type="Proteomes" id="UP000789342"/>
    </source>
</evidence>
<gene>
    <name evidence="2" type="ORF">AMORRO_LOCUS7494</name>
</gene>
<comment type="caution">
    <text evidence="2">The sequence shown here is derived from an EMBL/GenBank/DDBJ whole genome shotgun (WGS) entry which is preliminary data.</text>
</comment>
<reference evidence="2" key="1">
    <citation type="submission" date="2021-06" db="EMBL/GenBank/DDBJ databases">
        <authorList>
            <person name="Kallberg Y."/>
            <person name="Tangrot J."/>
            <person name="Rosling A."/>
        </authorList>
    </citation>
    <scope>NUCLEOTIDE SEQUENCE</scope>
    <source>
        <strain evidence="2">CL551</strain>
    </source>
</reference>
<organism evidence="2 3">
    <name type="scientific">Acaulospora morrowiae</name>
    <dbReference type="NCBI Taxonomy" id="94023"/>
    <lineage>
        <taxon>Eukaryota</taxon>
        <taxon>Fungi</taxon>
        <taxon>Fungi incertae sedis</taxon>
        <taxon>Mucoromycota</taxon>
        <taxon>Glomeromycotina</taxon>
        <taxon>Glomeromycetes</taxon>
        <taxon>Diversisporales</taxon>
        <taxon>Acaulosporaceae</taxon>
        <taxon>Acaulospora</taxon>
    </lineage>
</organism>
<dbReference type="EMBL" id="CAJVPV010005658">
    <property type="protein sequence ID" value="CAG8594389.1"/>
    <property type="molecule type" value="Genomic_DNA"/>
</dbReference>